<evidence type="ECO:0000256" key="3">
    <source>
        <dbReference type="ARBA" id="ARBA00022806"/>
    </source>
</evidence>
<dbReference type="PANTHER" id="PTHR11070">
    <property type="entry name" value="UVRD / RECB / PCRA DNA HELICASE FAMILY MEMBER"/>
    <property type="match status" value="1"/>
</dbReference>
<evidence type="ECO:0000313" key="6">
    <source>
        <dbReference type="EMBL" id="MBP1904442.1"/>
    </source>
</evidence>
<dbReference type="InterPro" id="IPR027417">
    <property type="entry name" value="P-loop_NTPase"/>
</dbReference>
<dbReference type="GO" id="GO:0003678">
    <property type="term" value="F:DNA helicase activity"/>
    <property type="evidence" value="ECO:0007669"/>
    <property type="project" value="UniProtKB-EC"/>
</dbReference>
<gene>
    <name evidence="6" type="ORF">J2Z32_001059</name>
</gene>
<dbReference type="EC" id="3.6.4.12" evidence="6"/>
<evidence type="ECO:0000313" key="7">
    <source>
        <dbReference type="Proteomes" id="UP001519272"/>
    </source>
</evidence>
<dbReference type="Pfam" id="PF00580">
    <property type="entry name" value="UvrD-helicase"/>
    <property type="match status" value="1"/>
</dbReference>
<keyword evidence="2 6" id="KW-0378">Hydrolase</keyword>
<evidence type="ECO:0000256" key="4">
    <source>
        <dbReference type="ARBA" id="ARBA00022840"/>
    </source>
</evidence>
<dbReference type="EMBL" id="JAGGKG010000003">
    <property type="protein sequence ID" value="MBP1904442.1"/>
    <property type="molecule type" value="Genomic_DNA"/>
</dbReference>
<keyword evidence="3 6" id="KW-0347">Helicase</keyword>
<keyword evidence="1" id="KW-0547">Nucleotide-binding</keyword>
<proteinExistence type="predicted"/>
<accession>A0ABS4FPD3</accession>
<dbReference type="SUPFAM" id="SSF52540">
    <property type="entry name" value="P-loop containing nucleoside triphosphate hydrolases"/>
    <property type="match status" value="1"/>
</dbReference>
<comment type="caution">
    <text evidence="6">The sequence shown here is derived from an EMBL/GenBank/DDBJ whole genome shotgun (WGS) entry which is preliminary data.</text>
</comment>
<dbReference type="PANTHER" id="PTHR11070:SF3">
    <property type="entry name" value="DNA 3'-5' HELICASE"/>
    <property type="match status" value="1"/>
</dbReference>
<name>A0ABS4FPD3_9BACL</name>
<dbReference type="GO" id="GO:0016787">
    <property type="term" value="F:hydrolase activity"/>
    <property type="evidence" value="ECO:0007669"/>
    <property type="project" value="UniProtKB-KW"/>
</dbReference>
<dbReference type="Gene3D" id="3.40.50.300">
    <property type="entry name" value="P-loop containing nucleotide triphosphate hydrolases"/>
    <property type="match status" value="2"/>
</dbReference>
<organism evidence="6 7">
    <name type="scientific">Paenibacillus turicensis</name>
    <dbReference type="NCBI Taxonomy" id="160487"/>
    <lineage>
        <taxon>Bacteria</taxon>
        <taxon>Bacillati</taxon>
        <taxon>Bacillota</taxon>
        <taxon>Bacilli</taxon>
        <taxon>Bacillales</taxon>
        <taxon>Paenibacillaceae</taxon>
        <taxon>Paenibacillus</taxon>
    </lineage>
</organism>
<keyword evidence="7" id="KW-1185">Reference proteome</keyword>
<feature type="domain" description="UvrD-like helicase ATP-binding" evidence="5">
    <location>
        <begin position="62"/>
        <end position="160"/>
    </location>
</feature>
<dbReference type="Proteomes" id="UP001519272">
    <property type="component" value="Unassembled WGS sequence"/>
</dbReference>
<evidence type="ECO:0000256" key="1">
    <source>
        <dbReference type="ARBA" id="ARBA00022741"/>
    </source>
</evidence>
<protein>
    <submittedName>
        <fullName evidence="6">DNA helicase-2/ATP-dependent DNA helicase PcrA</fullName>
        <ecNumber evidence="6">3.6.4.12</ecNumber>
    </submittedName>
</protein>
<dbReference type="InterPro" id="IPR014016">
    <property type="entry name" value="UvrD-like_ATP-bd"/>
</dbReference>
<sequence length="566" mass="66869">MKEIEDRVNHPNLWVSTIHDFLWDNIKNYQNDLKKALIALINDEDSKIISPDGKVDKNYFDHLKNGIQYKEYNRIREGIISHDEMLALSNIMFKQHELLCDILKDKYQFIFVDEYQDTSPVVIEIFLEHIQKSKKNNIIGFFGDSMQSIYDNGVGDLTNYIDSGLITEIQKKQNRRNPKQVIDLANQLRLDDLIQEPSSDLSAPNMLNGKIKEGSIKFLYSDHANLEQIKELKYFKDWDFNDSTQTKELYLTHNLIADKAGFPSLMDIYDKDPIISLKNKIRNTIKKQNIDIDESSSFDEVVDSLKLMNREKKLLKDVITQNPSTNSLYKLLKDRPYAEVKNIYLDKDSLIDDKKDDENDNTKAGSKRDDLIKHLFKIQKVVHLYQEKHYNEFIRNTEFSINSVKDKVEISKIFADFHKISKKTIEDVIEYTESKLICRKDDKYHSFVKKNDYVFSRVKNVKYEEFQNLFYYLEGFTPFSTQHKIKGAEFENVFVVLDNGKWNNFNFEYLFTNRQDKLSVYNRTKKIFYVCCTRAKDNLVLFFHNPNEEIVQQAKNWFGKDNVIKV</sequence>
<reference evidence="6 7" key="1">
    <citation type="submission" date="2021-03" db="EMBL/GenBank/DDBJ databases">
        <title>Genomic Encyclopedia of Type Strains, Phase IV (KMG-IV): sequencing the most valuable type-strain genomes for metagenomic binning, comparative biology and taxonomic classification.</title>
        <authorList>
            <person name="Goeker M."/>
        </authorList>
    </citation>
    <scope>NUCLEOTIDE SEQUENCE [LARGE SCALE GENOMIC DNA]</scope>
    <source>
        <strain evidence="6 7">DSM 14349</strain>
    </source>
</reference>
<evidence type="ECO:0000256" key="2">
    <source>
        <dbReference type="ARBA" id="ARBA00022801"/>
    </source>
</evidence>
<dbReference type="InterPro" id="IPR000212">
    <property type="entry name" value="DNA_helicase_UvrD/REP"/>
</dbReference>
<evidence type="ECO:0000259" key="5">
    <source>
        <dbReference type="Pfam" id="PF00580"/>
    </source>
</evidence>
<keyword evidence="4" id="KW-0067">ATP-binding</keyword>